<comment type="caution">
    <text evidence="3">The sequence shown here is derived from an EMBL/GenBank/DDBJ whole genome shotgun (WGS) entry which is preliminary data.</text>
</comment>
<evidence type="ECO:0000256" key="1">
    <source>
        <dbReference type="SAM" id="MobiDB-lite"/>
    </source>
</evidence>
<protein>
    <submittedName>
        <fullName evidence="3">Transposase</fullName>
    </submittedName>
</protein>
<dbReference type="InterPro" id="IPR025161">
    <property type="entry name" value="IS402-like_dom"/>
</dbReference>
<evidence type="ECO:0000313" key="4">
    <source>
        <dbReference type="Proteomes" id="UP001516472"/>
    </source>
</evidence>
<sequence length="205" mass="23258">MAPLRPPPRPKKKLGRPWADNRAALEAIVFVLRSGIPWEMLPRKQFGLRNLSTGSRSTYTRRRSRGRWHSSDTSSATTPTPLRPPRWPSPCRDPGSSCHRRPRTAGPVQTRGESIGSAFARFLCWRGFALGGASRLDLSFHITSPQREVNSDLIQISLDFKLNRHRVRYLLQPRSHATRLRPGSTRRRIRGSGGSVARCWPRPHS</sequence>
<feature type="compositionally biased region" description="Low complexity" evidence="1">
    <location>
        <begin position="71"/>
        <end position="80"/>
    </location>
</feature>
<gene>
    <name evidence="3" type="ORF">G4177_34165</name>
</gene>
<keyword evidence="4" id="KW-1185">Reference proteome</keyword>
<proteinExistence type="predicted"/>
<accession>A0ABR9PZ43</accession>
<evidence type="ECO:0000313" key="3">
    <source>
        <dbReference type="EMBL" id="MBE4753208.1"/>
    </source>
</evidence>
<feature type="domain" description="Insertion element IS402-like" evidence="2">
    <location>
        <begin position="2"/>
        <end position="50"/>
    </location>
</feature>
<evidence type="ECO:0000259" key="2">
    <source>
        <dbReference type="Pfam" id="PF13340"/>
    </source>
</evidence>
<feature type="compositionally biased region" description="Basic residues" evidence="1">
    <location>
        <begin position="59"/>
        <end position="68"/>
    </location>
</feature>
<name>A0ABR9PZ43_9BACT</name>
<dbReference type="Proteomes" id="UP001516472">
    <property type="component" value="Unassembled WGS sequence"/>
</dbReference>
<feature type="region of interest" description="Disordered" evidence="1">
    <location>
        <begin position="55"/>
        <end position="111"/>
    </location>
</feature>
<dbReference type="EMBL" id="JAAIYO010000016">
    <property type="protein sequence ID" value="MBE4753208.1"/>
    <property type="molecule type" value="Genomic_DNA"/>
</dbReference>
<dbReference type="Pfam" id="PF13340">
    <property type="entry name" value="DUF4096"/>
    <property type="match status" value="1"/>
</dbReference>
<feature type="region of interest" description="Disordered" evidence="1">
    <location>
        <begin position="184"/>
        <end position="205"/>
    </location>
</feature>
<organism evidence="3 4">
    <name type="scientific">Corallococcus soli</name>
    <dbReference type="NCBI Taxonomy" id="2710757"/>
    <lineage>
        <taxon>Bacteria</taxon>
        <taxon>Pseudomonadati</taxon>
        <taxon>Myxococcota</taxon>
        <taxon>Myxococcia</taxon>
        <taxon>Myxococcales</taxon>
        <taxon>Cystobacterineae</taxon>
        <taxon>Myxococcaceae</taxon>
        <taxon>Corallococcus</taxon>
    </lineage>
</organism>
<reference evidence="3 4" key="1">
    <citation type="submission" date="2020-02" db="EMBL/GenBank/DDBJ databases">
        <authorList>
            <person name="Babadi Z.K."/>
            <person name="Risdian C."/>
            <person name="Ebrahimipour G.H."/>
            <person name="Wink J."/>
        </authorList>
    </citation>
    <scope>NUCLEOTIDE SEQUENCE [LARGE SCALE GENOMIC DNA]</scope>
    <source>
        <strain evidence="3 4">ZKHCc1 1396</strain>
    </source>
</reference>